<proteinExistence type="predicted"/>
<gene>
    <name evidence="2" type="ORF">PCOR1329_LOCUS83002</name>
</gene>
<feature type="non-terminal residue" evidence="2">
    <location>
        <position position="146"/>
    </location>
</feature>
<keyword evidence="1" id="KW-1133">Transmembrane helix</keyword>
<dbReference type="EMBL" id="CAUYUJ010021987">
    <property type="protein sequence ID" value="CAK0908292.1"/>
    <property type="molecule type" value="Genomic_DNA"/>
</dbReference>
<comment type="caution">
    <text evidence="2">The sequence shown here is derived from an EMBL/GenBank/DDBJ whole genome shotgun (WGS) entry which is preliminary data.</text>
</comment>
<feature type="transmembrane region" description="Helical" evidence="1">
    <location>
        <begin position="94"/>
        <end position="116"/>
    </location>
</feature>
<evidence type="ECO:0000313" key="2">
    <source>
        <dbReference type="EMBL" id="CAK0908292.1"/>
    </source>
</evidence>
<dbReference type="Proteomes" id="UP001189429">
    <property type="component" value="Unassembled WGS sequence"/>
</dbReference>
<name>A0ABN9YAL7_9DINO</name>
<evidence type="ECO:0008006" key="4">
    <source>
        <dbReference type="Google" id="ProtNLM"/>
    </source>
</evidence>
<sequence length="146" mass="16610">MQDEHARPGSGFEIPLRSGHNQYQRVPDDAVAARRRDHLRSRTRAVFGHGRLAEMDIMLEPRNGSVPLASLGFRADDPGLTKTQDCLLSPKDSWFLCVWDLYLAALLVLVAVLAPYETAFLVPRLDGLFVFNRFVDLCFFFDMVRK</sequence>
<evidence type="ECO:0000256" key="1">
    <source>
        <dbReference type="SAM" id="Phobius"/>
    </source>
</evidence>
<protein>
    <recommendedName>
        <fullName evidence="4">Ion transport domain-containing protein</fullName>
    </recommendedName>
</protein>
<accession>A0ABN9YAL7</accession>
<keyword evidence="1" id="KW-0472">Membrane</keyword>
<evidence type="ECO:0000313" key="3">
    <source>
        <dbReference type="Proteomes" id="UP001189429"/>
    </source>
</evidence>
<keyword evidence="1" id="KW-0812">Transmembrane</keyword>
<keyword evidence="3" id="KW-1185">Reference proteome</keyword>
<reference evidence="2" key="1">
    <citation type="submission" date="2023-10" db="EMBL/GenBank/DDBJ databases">
        <authorList>
            <person name="Chen Y."/>
            <person name="Shah S."/>
            <person name="Dougan E. K."/>
            <person name="Thang M."/>
            <person name="Chan C."/>
        </authorList>
    </citation>
    <scope>NUCLEOTIDE SEQUENCE [LARGE SCALE GENOMIC DNA]</scope>
</reference>
<organism evidence="2 3">
    <name type="scientific">Prorocentrum cordatum</name>
    <dbReference type="NCBI Taxonomy" id="2364126"/>
    <lineage>
        <taxon>Eukaryota</taxon>
        <taxon>Sar</taxon>
        <taxon>Alveolata</taxon>
        <taxon>Dinophyceae</taxon>
        <taxon>Prorocentrales</taxon>
        <taxon>Prorocentraceae</taxon>
        <taxon>Prorocentrum</taxon>
    </lineage>
</organism>